<dbReference type="InterPro" id="IPR003660">
    <property type="entry name" value="HAMP_dom"/>
</dbReference>
<dbReference type="OrthoDB" id="9814202at2"/>
<dbReference type="NCBIfam" id="TIGR00254">
    <property type="entry name" value="GGDEF"/>
    <property type="match status" value="1"/>
</dbReference>
<dbReference type="Pfam" id="PF00563">
    <property type="entry name" value="EAL"/>
    <property type="match status" value="1"/>
</dbReference>
<dbReference type="SMART" id="SM00267">
    <property type="entry name" value="GGDEF"/>
    <property type="match status" value="1"/>
</dbReference>
<feature type="domain" description="EAL" evidence="3">
    <location>
        <begin position="638"/>
        <end position="890"/>
    </location>
</feature>
<feature type="transmembrane region" description="Helical" evidence="1">
    <location>
        <begin position="255"/>
        <end position="279"/>
    </location>
</feature>
<sequence length="893" mass="97815">MHSIIIVGVMATSLVIVAIVGAAMWNASHSLTNLSLALLETSARTTASTVETEIDARVATLEAVAARNGLIGPGQVPAQSDLLEDAEIVVAPGGRFPQTMPQLTMITDRHGKSMALSNSFTRPGSDRPLLAIAIPAPVPGDPQRMIAMVQPPQQLIQTLQSHPAATDQLLLGVLDANGVILARSRDAAKLIGTRAPDWVKMQERKGETGNFSARTPEGTQIAFAFHRLHDTPGWIVVVGERMTTFTTRWQSPVSLVTLANVLGLLLALMAAFGLARLILGPLRTLAKHSQRVVHGDSGDMPPLELNSPVREFDMLQDSLANAQAVLHNRAEALKQALEVLAQSERRYRALAEAGTLVSFRGDASGRITAVTGWEKLTGIPDSDAPLRWRRQVHPDDLPHIIESMRHAFDSKPTVSMEFRVRTLERGWRWVCSRSVPVLDSDGTVIEWAGVVEDVHDRHIAQEKIEYLAHHDSLTGLHSRAFLEETLPAQIDCARHSGEQLAIHLIDIDKFKEVNDSAGHAAGDRLLRAIAAVLEDRSTPNVCVRWGGDEFVVIQRMAAGDADPAAFGDDLLTCIGKVPSPTTTGFASASLGFAVFPRDGENAKILMRHADMALYQAKHAEAEAACAFTPEMAQRILMRRELEKDLYRAVSERSPELSLCYQPQVRAADGKLIGYEALARWTHPVHGPISPLTFIPIAEETGIINQLGRIVLEDACAAATHWPDDIAIAVNLSALQVNRYELVPMAHDILVRAGLAPRRLELEVTESVLIRDRDVALHVLRQLKGFGMKIALDDFGTGFSSLEYLNIFPFDKVKIDKSFIWNMKDSPHATAIVKSIANLGEMLRFEVLAEGVTETYQADALRAMGCDYFQGYLYGKPMEFSDTLEAHRRLAQIG</sequence>
<dbReference type="InterPro" id="IPR000700">
    <property type="entry name" value="PAS-assoc_C"/>
</dbReference>
<dbReference type="CDD" id="cd01949">
    <property type="entry name" value="GGDEF"/>
    <property type="match status" value="1"/>
</dbReference>
<dbReference type="CDD" id="cd01948">
    <property type="entry name" value="EAL"/>
    <property type="match status" value="1"/>
</dbReference>
<evidence type="ECO:0000259" key="3">
    <source>
        <dbReference type="PROSITE" id="PS50883"/>
    </source>
</evidence>
<name>A0A6I4TW08_9SPHN</name>
<feature type="transmembrane region" description="Helical" evidence="1">
    <location>
        <begin position="6"/>
        <end position="25"/>
    </location>
</feature>
<evidence type="ECO:0000259" key="5">
    <source>
        <dbReference type="PROSITE" id="PS50887"/>
    </source>
</evidence>
<protein>
    <submittedName>
        <fullName evidence="6">EAL domain-containing protein</fullName>
    </submittedName>
</protein>
<feature type="domain" description="HAMP" evidence="4">
    <location>
        <begin position="276"/>
        <end position="331"/>
    </location>
</feature>
<comment type="caution">
    <text evidence="6">The sequence shown here is derived from an EMBL/GenBank/DDBJ whole genome shotgun (WGS) entry which is preliminary data.</text>
</comment>
<dbReference type="Pfam" id="PF08447">
    <property type="entry name" value="PAS_3"/>
    <property type="match status" value="1"/>
</dbReference>
<dbReference type="InterPro" id="IPR000160">
    <property type="entry name" value="GGDEF_dom"/>
</dbReference>
<dbReference type="PANTHER" id="PTHR44757:SF2">
    <property type="entry name" value="BIOFILM ARCHITECTURE MAINTENANCE PROTEIN MBAA"/>
    <property type="match status" value="1"/>
</dbReference>
<dbReference type="InterPro" id="IPR035919">
    <property type="entry name" value="EAL_sf"/>
</dbReference>
<evidence type="ECO:0000313" key="6">
    <source>
        <dbReference type="EMBL" id="MXP00175.1"/>
    </source>
</evidence>
<dbReference type="SMART" id="SM00086">
    <property type="entry name" value="PAC"/>
    <property type="match status" value="1"/>
</dbReference>
<dbReference type="EMBL" id="WTYJ01000003">
    <property type="protein sequence ID" value="MXP00175.1"/>
    <property type="molecule type" value="Genomic_DNA"/>
</dbReference>
<feature type="domain" description="PAC" evidence="2">
    <location>
        <begin position="414"/>
        <end position="466"/>
    </location>
</feature>
<dbReference type="PROSITE" id="PS50883">
    <property type="entry name" value="EAL"/>
    <property type="match status" value="1"/>
</dbReference>
<feature type="domain" description="GGDEF" evidence="5">
    <location>
        <begin position="498"/>
        <end position="629"/>
    </location>
</feature>
<dbReference type="PROSITE" id="PS50887">
    <property type="entry name" value="GGDEF"/>
    <property type="match status" value="1"/>
</dbReference>
<proteinExistence type="predicted"/>
<dbReference type="InterPro" id="IPR043128">
    <property type="entry name" value="Rev_trsase/Diguanyl_cyclase"/>
</dbReference>
<keyword evidence="1" id="KW-0812">Transmembrane</keyword>
<evidence type="ECO:0000259" key="2">
    <source>
        <dbReference type="PROSITE" id="PS50113"/>
    </source>
</evidence>
<dbReference type="RefSeq" id="WP_161391903.1">
    <property type="nucleotide sequence ID" value="NZ_JBHSCP010000002.1"/>
</dbReference>
<evidence type="ECO:0000259" key="4">
    <source>
        <dbReference type="PROSITE" id="PS50885"/>
    </source>
</evidence>
<dbReference type="Gene3D" id="3.20.20.450">
    <property type="entry name" value="EAL domain"/>
    <property type="match status" value="1"/>
</dbReference>
<keyword evidence="7" id="KW-1185">Reference proteome</keyword>
<dbReference type="GO" id="GO:0016020">
    <property type="term" value="C:membrane"/>
    <property type="evidence" value="ECO:0007669"/>
    <property type="project" value="InterPro"/>
</dbReference>
<dbReference type="GO" id="GO:0007165">
    <property type="term" value="P:signal transduction"/>
    <property type="evidence" value="ECO:0007669"/>
    <property type="project" value="InterPro"/>
</dbReference>
<accession>A0A6I4TW08</accession>
<dbReference type="InterPro" id="IPR001633">
    <property type="entry name" value="EAL_dom"/>
</dbReference>
<dbReference type="PROSITE" id="PS50885">
    <property type="entry name" value="HAMP"/>
    <property type="match status" value="1"/>
</dbReference>
<keyword evidence="1" id="KW-0472">Membrane</keyword>
<reference evidence="6 7" key="1">
    <citation type="submission" date="2019-12" db="EMBL/GenBank/DDBJ databases">
        <title>Genomic-based taxomic classification of the family Erythrobacteraceae.</title>
        <authorList>
            <person name="Xu L."/>
        </authorList>
    </citation>
    <scope>NUCLEOTIDE SEQUENCE [LARGE SCALE GENOMIC DNA]</scope>
    <source>
        <strain evidence="6 7">S36</strain>
    </source>
</reference>
<dbReference type="InterPro" id="IPR052155">
    <property type="entry name" value="Biofilm_reg_signaling"/>
</dbReference>
<keyword evidence="1" id="KW-1133">Transmembrane helix</keyword>
<organism evidence="6 7">
    <name type="scientific">Croceibacterium xixiisoli</name>
    <dbReference type="NCBI Taxonomy" id="1476466"/>
    <lineage>
        <taxon>Bacteria</taxon>
        <taxon>Pseudomonadati</taxon>
        <taxon>Pseudomonadota</taxon>
        <taxon>Alphaproteobacteria</taxon>
        <taxon>Sphingomonadales</taxon>
        <taxon>Erythrobacteraceae</taxon>
        <taxon>Croceibacterium</taxon>
    </lineage>
</organism>
<evidence type="ECO:0000313" key="7">
    <source>
        <dbReference type="Proteomes" id="UP000469430"/>
    </source>
</evidence>
<dbReference type="AlphaFoldDB" id="A0A6I4TW08"/>
<dbReference type="Pfam" id="PF00990">
    <property type="entry name" value="GGDEF"/>
    <property type="match status" value="1"/>
</dbReference>
<dbReference type="PANTHER" id="PTHR44757">
    <property type="entry name" value="DIGUANYLATE CYCLASE DGCP"/>
    <property type="match status" value="1"/>
</dbReference>
<dbReference type="Gene3D" id="3.30.450.20">
    <property type="entry name" value="PAS domain"/>
    <property type="match status" value="1"/>
</dbReference>
<dbReference type="SMART" id="SM00052">
    <property type="entry name" value="EAL"/>
    <property type="match status" value="1"/>
</dbReference>
<dbReference type="InterPro" id="IPR035965">
    <property type="entry name" value="PAS-like_dom_sf"/>
</dbReference>
<dbReference type="Proteomes" id="UP000469430">
    <property type="component" value="Unassembled WGS sequence"/>
</dbReference>
<dbReference type="InterPro" id="IPR000014">
    <property type="entry name" value="PAS"/>
</dbReference>
<dbReference type="NCBIfam" id="TIGR00229">
    <property type="entry name" value="sensory_box"/>
    <property type="match status" value="1"/>
</dbReference>
<dbReference type="SUPFAM" id="SSF141868">
    <property type="entry name" value="EAL domain-like"/>
    <property type="match status" value="1"/>
</dbReference>
<dbReference type="SUPFAM" id="SSF55073">
    <property type="entry name" value="Nucleotide cyclase"/>
    <property type="match status" value="1"/>
</dbReference>
<dbReference type="InterPro" id="IPR013655">
    <property type="entry name" value="PAS_fold_3"/>
</dbReference>
<dbReference type="SUPFAM" id="SSF55785">
    <property type="entry name" value="PYP-like sensor domain (PAS domain)"/>
    <property type="match status" value="1"/>
</dbReference>
<dbReference type="InterPro" id="IPR029787">
    <property type="entry name" value="Nucleotide_cyclase"/>
</dbReference>
<evidence type="ECO:0000256" key="1">
    <source>
        <dbReference type="SAM" id="Phobius"/>
    </source>
</evidence>
<dbReference type="CDD" id="cd00130">
    <property type="entry name" value="PAS"/>
    <property type="match status" value="1"/>
</dbReference>
<dbReference type="CDD" id="cd18774">
    <property type="entry name" value="PDC2_HK_sensor"/>
    <property type="match status" value="1"/>
</dbReference>
<dbReference type="Gene3D" id="3.30.70.270">
    <property type="match status" value="1"/>
</dbReference>
<gene>
    <name evidence="6" type="ORF">GRI97_14370</name>
</gene>
<dbReference type="InterPro" id="IPR001610">
    <property type="entry name" value="PAC"/>
</dbReference>
<dbReference type="PROSITE" id="PS50113">
    <property type="entry name" value="PAC"/>
    <property type="match status" value="1"/>
</dbReference>